<dbReference type="PROSITE" id="PS50889">
    <property type="entry name" value="S4"/>
    <property type="match status" value="1"/>
</dbReference>
<reference evidence="12 13" key="1">
    <citation type="submission" date="2017-03" db="EMBL/GenBank/DDBJ databases">
        <authorList>
            <person name="Afonso C.L."/>
            <person name="Miller P.J."/>
            <person name="Scott M.A."/>
            <person name="Spackman E."/>
            <person name="Goraichik I."/>
            <person name="Dimitrov K.M."/>
            <person name="Suarez D.L."/>
            <person name="Swayne D.E."/>
        </authorList>
    </citation>
    <scope>NUCLEOTIDE SEQUENCE [LARGE SCALE GENOMIC DNA]</scope>
    <source>
        <strain evidence="12">SB41UT1</strain>
    </source>
</reference>
<dbReference type="InterPro" id="IPR006225">
    <property type="entry name" value="PsdUridine_synth_RluC/D"/>
</dbReference>
<dbReference type="PANTHER" id="PTHR21600">
    <property type="entry name" value="MITOCHONDRIAL RNA PSEUDOURIDINE SYNTHASE"/>
    <property type="match status" value="1"/>
</dbReference>
<keyword evidence="5 8" id="KW-0694">RNA-binding</keyword>
<gene>
    <name evidence="12" type="primary">rluC_1</name>
    <name evidence="12" type="ORF">EHSB41UT_03100</name>
</gene>
<feature type="region of interest" description="Disordered" evidence="10">
    <location>
        <begin position="1"/>
        <end position="63"/>
    </location>
</feature>
<dbReference type="GO" id="GO:0160141">
    <property type="term" value="F:23S rRNA pseudouridine(955/2504/2580) synthase activity"/>
    <property type="evidence" value="ECO:0007669"/>
    <property type="project" value="UniProtKB-EC"/>
</dbReference>
<protein>
    <recommendedName>
        <fullName evidence="9">Pseudouridine synthase</fullName>
        <ecNumber evidence="9">5.4.99.-</ecNumber>
    </recommendedName>
</protein>
<evidence type="ECO:0000256" key="4">
    <source>
        <dbReference type="ARBA" id="ARBA00022552"/>
    </source>
</evidence>
<dbReference type="EMBL" id="FWPT01000007">
    <property type="protein sequence ID" value="SMA49174.1"/>
    <property type="molecule type" value="Genomic_DNA"/>
</dbReference>
<feature type="domain" description="RNA-binding S4" evidence="11">
    <location>
        <begin position="81"/>
        <end position="140"/>
    </location>
</feature>
<evidence type="ECO:0000256" key="9">
    <source>
        <dbReference type="RuleBase" id="RU362028"/>
    </source>
</evidence>
<dbReference type="InterPro" id="IPR006145">
    <property type="entry name" value="PsdUridine_synth_RsuA/RluA"/>
</dbReference>
<dbReference type="InterPro" id="IPR050188">
    <property type="entry name" value="RluA_PseudoU_synthase"/>
</dbReference>
<dbReference type="InterPro" id="IPR002942">
    <property type="entry name" value="S4_RNA-bd"/>
</dbReference>
<dbReference type="NCBIfam" id="NF008249">
    <property type="entry name" value="PRK11025.1"/>
    <property type="match status" value="1"/>
</dbReference>
<dbReference type="SUPFAM" id="SSF55174">
    <property type="entry name" value="Alpha-L RNA-binding motif"/>
    <property type="match status" value="1"/>
</dbReference>
<dbReference type="InterPro" id="IPR036986">
    <property type="entry name" value="S4_RNA-bd_sf"/>
</dbReference>
<dbReference type="CDD" id="cd00165">
    <property type="entry name" value="S4"/>
    <property type="match status" value="1"/>
</dbReference>
<dbReference type="InterPro" id="IPR006224">
    <property type="entry name" value="PsdUridine_synth_RluA-like_CS"/>
</dbReference>
<evidence type="ECO:0000256" key="5">
    <source>
        <dbReference type="ARBA" id="ARBA00022884"/>
    </source>
</evidence>
<evidence type="ECO:0000256" key="6">
    <source>
        <dbReference type="ARBA" id="ARBA00023235"/>
    </source>
</evidence>
<feature type="active site" evidence="7">
    <location>
        <position position="204"/>
    </location>
</feature>
<evidence type="ECO:0000256" key="1">
    <source>
        <dbReference type="ARBA" id="ARBA00000381"/>
    </source>
</evidence>
<evidence type="ECO:0000256" key="2">
    <source>
        <dbReference type="ARBA" id="ARBA00002876"/>
    </source>
</evidence>
<keyword evidence="4" id="KW-0698">rRNA processing</keyword>
<evidence type="ECO:0000256" key="3">
    <source>
        <dbReference type="ARBA" id="ARBA00010876"/>
    </source>
</evidence>
<evidence type="ECO:0000259" key="11">
    <source>
        <dbReference type="SMART" id="SM00363"/>
    </source>
</evidence>
<dbReference type="PANTHER" id="PTHR21600:SF92">
    <property type="entry name" value="RIBOSOMAL LARGE SUBUNIT PSEUDOURIDINE SYNTHASE C"/>
    <property type="match status" value="1"/>
</dbReference>
<dbReference type="InterPro" id="IPR020103">
    <property type="entry name" value="PsdUridine_synth_cat_dom_sf"/>
</dbReference>
<comment type="similarity">
    <text evidence="3 9">Belongs to the pseudouridine synthase RluA family.</text>
</comment>
<comment type="catalytic activity">
    <reaction evidence="9">
        <text>a uridine in RNA = a pseudouridine in RNA</text>
        <dbReference type="Rhea" id="RHEA:48348"/>
        <dbReference type="Rhea" id="RHEA-COMP:12068"/>
        <dbReference type="Rhea" id="RHEA-COMP:12069"/>
        <dbReference type="ChEBI" id="CHEBI:65314"/>
        <dbReference type="ChEBI" id="CHEBI:65315"/>
    </reaction>
</comment>
<dbReference type="Pfam" id="PF00849">
    <property type="entry name" value="PseudoU_synth_2"/>
    <property type="match status" value="1"/>
</dbReference>
<dbReference type="PROSITE" id="PS01129">
    <property type="entry name" value="PSI_RLU"/>
    <property type="match status" value="1"/>
</dbReference>
<dbReference type="CDD" id="cd02869">
    <property type="entry name" value="PseudoU_synth_RluA_like"/>
    <property type="match status" value="1"/>
</dbReference>
<keyword evidence="13" id="KW-1185">Reference proteome</keyword>
<proteinExistence type="inferred from homology"/>
<keyword evidence="6 9" id="KW-0413">Isomerase</keyword>
<dbReference type="GO" id="GO:0000455">
    <property type="term" value="P:enzyme-directed rRNA pseudouridine synthesis"/>
    <property type="evidence" value="ECO:0007669"/>
    <property type="project" value="TreeGrafter"/>
</dbReference>
<dbReference type="SUPFAM" id="SSF55120">
    <property type="entry name" value="Pseudouridine synthase"/>
    <property type="match status" value="1"/>
</dbReference>
<dbReference type="NCBIfam" id="TIGR00005">
    <property type="entry name" value="rluA_subfam"/>
    <property type="match status" value="1"/>
</dbReference>
<accession>A0A1X7AM35</accession>
<dbReference type="AlphaFoldDB" id="A0A1X7AM35"/>
<dbReference type="Gene3D" id="3.30.2350.10">
    <property type="entry name" value="Pseudouridine synthase"/>
    <property type="match status" value="1"/>
</dbReference>
<evidence type="ECO:0000313" key="13">
    <source>
        <dbReference type="Proteomes" id="UP000196573"/>
    </source>
</evidence>
<comment type="catalytic activity">
    <reaction evidence="1">
        <text>uridine(955/2504/2580) in 23S rRNA = pseudouridine(955/2504/2580) in 23S rRNA</text>
        <dbReference type="Rhea" id="RHEA:42528"/>
        <dbReference type="Rhea" id="RHEA-COMP:10099"/>
        <dbReference type="Rhea" id="RHEA-COMP:10100"/>
        <dbReference type="ChEBI" id="CHEBI:65314"/>
        <dbReference type="ChEBI" id="CHEBI:65315"/>
        <dbReference type="EC" id="5.4.99.24"/>
    </reaction>
</comment>
<comment type="function">
    <text evidence="2">Responsible for synthesis of pseudouridine from uracil at positions 955, 2504 and 2580 in 23S ribosomal RNA.</text>
</comment>
<name>A0A1X7AM35_9GAMM</name>
<evidence type="ECO:0000256" key="8">
    <source>
        <dbReference type="PROSITE-ProRule" id="PRU00182"/>
    </source>
</evidence>
<dbReference type="SMART" id="SM00363">
    <property type="entry name" value="S4"/>
    <property type="match status" value="1"/>
</dbReference>
<dbReference type="RefSeq" id="WP_242667337.1">
    <property type="nucleotide sequence ID" value="NZ_CBCSCN010000007.1"/>
</dbReference>
<organism evidence="12 13">
    <name type="scientific">Parendozoicomonas haliclonae</name>
    <dbReference type="NCBI Taxonomy" id="1960125"/>
    <lineage>
        <taxon>Bacteria</taxon>
        <taxon>Pseudomonadati</taxon>
        <taxon>Pseudomonadota</taxon>
        <taxon>Gammaproteobacteria</taxon>
        <taxon>Oceanospirillales</taxon>
        <taxon>Endozoicomonadaceae</taxon>
        <taxon>Parendozoicomonas</taxon>
    </lineage>
</organism>
<feature type="compositionally biased region" description="Basic and acidic residues" evidence="10">
    <location>
        <begin position="32"/>
        <end position="56"/>
    </location>
</feature>
<dbReference type="EC" id="5.4.99.-" evidence="9"/>
<dbReference type="Gene3D" id="3.10.290.10">
    <property type="entry name" value="RNA-binding S4 domain"/>
    <property type="match status" value="1"/>
</dbReference>
<evidence type="ECO:0000256" key="7">
    <source>
        <dbReference type="PIRSR" id="PIRSR606225-1"/>
    </source>
</evidence>
<evidence type="ECO:0000313" key="12">
    <source>
        <dbReference type="EMBL" id="SMA49174.1"/>
    </source>
</evidence>
<dbReference type="Proteomes" id="UP000196573">
    <property type="component" value="Unassembled WGS sequence"/>
</dbReference>
<dbReference type="GO" id="GO:0003723">
    <property type="term" value="F:RNA binding"/>
    <property type="evidence" value="ECO:0007669"/>
    <property type="project" value="UniProtKB-KW"/>
</dbReference>
<dbReference type="Pfam" id="PF01479">
    <property type="entry name" value="S4"/>
    <property type="match status" value="1"/>
</dbReference>
<sequence length="374" mass="41588">MMKDVSPSARKMNRKSHRDKPVSARQGAKSSTRPDARKGSRDGARGPRKPTADRGAARVSEATPAAVSVRMVTVDEDQAGQRLDNFLRVVLKGVPKTHVYRIIRKGEVRVNKGRAKAETKLAAGDVVRVPPVRVSEAKAPVVPGMQVAQQIESAILYEDDALLVLNKPSGLAVHGGSGVSLGVIEALRQLRPDCRFLELVHRIDRDTSGCLLIAKKRSLLRHLHAQIREHHMLKVYNALVDGRWPARKELVDAPLQKNILQSGERMVTVHPEGKRSKTRFRVMERYQDATLVEASLETGRTHQIRVHTQHTGHPILGDVKYGYEQTRELAEKVGLDRLFLHARKVGVNLPDGSYREFEAPLPAELVKVLDGMAR</sequence>
<evidence type="ECO:0000256" key="10">
    <source>
        <dbReference type="SAM" id="MobiDB-lite"/>
    </source>
</evidence>